<evidence type="ECO:0000256" key="1">
    <source>
        <dbReference type="SAM" id="MobiDB-lite"/>
    </source>
</evidence>
<feature type="region of interest" description="Disordered" evidence="1">
    <location>
        <begin position="258"/>
        <end position="311"/>
    </location>
</feature>
<accession>A0A099NWX9</accession>
<dbReference type="AlphaFoldDB" id="A0A099NWX9"/>
<dbReference type="VEuPathDB" id="FungiDB:C5L36_0A09560"/>
<dbReference type="Proteomes" id="UP000029867">
    <property type="component" value="Unassembled WGS sequence"/>
</dbReference>
<protein>
    <submittedName>
        <fullName evidence="2">Uncharacterized protein</fullName>
    </submittedName>
</protein>
<evidence type="ECO:0000313" key="3">
    <source>
        <dbReference type="Proteomes" id="UP000029867"/>
    </source>
</evidence>
<name>A0A099NWX9_PICKU</name>
<evidence type="ECO:0000313" key="2">
    <source>
        <dbReference type="EMBL" id="KGK37130.1"/>
    </source>
</evidence>
<dbReference type="EMBL" id="JQFK01000043">
    <property type="protein sequence ID" value="KGK37130.1"/>
    <property type="molecule type" value="Genomic_DNA"/>
</dbReference>
<dbReference type="HOGENOM" id="CLU_678915_0_0_1"/>
<feature type="compositionally biased region" description="Polar residues" evidence="1">
    <location>
        <begin position="269"/>
        <end position="311"/>
    </location>
</feature>
<comment type="caution">
    <text evidence="2">The sequence shown here is derived from an EMBL/GenBank/DDBJ whole genome shotgun (WGS) entry which is preliminary data.</text>
</comment>
<organism evidence="2 3">
    <name type="scientific">Pichia kudriavzevii</name>
    <name type="common">Yeast</name>
    <name type="synonym">Issatchenkia orientalis</name>
    <dbReference type="NCBI Taxonomy" id="4909"/>
    <lineage>
        <taxon>Eukaryota</taxon>
        <taxon>Fungi</taxon>
        <taxon>Dikarya</taxon>
        <taxon>Ascomycota</taxon>
        <taxon>Saccharomycotina</taxon>
        <taxon>Pichiomycetes</taxon>
        <taxon>Pichiales</taxon>
        <taxon>Pichiaceae</taxon>
        <taxon>Pichia</taxon>
    </lineage>
</organism>
<feature type="non-terminal residue" evidence="2">
    <location>
        <position position="407"/>
    </location>
</feature>
<sequence>MTISSHLTNINQSNSRSNPDISSVFPAKTLDFEHNPFEQSFAQSDDNITKVNRLSNEDVSKGLGKSLPKPQSDTHLENMARNIDQQTMLNFPRHQVNAVKVDETRNNDNTSVVFTEPSGSASSKNIALSGETNLSKQMDDKNVLKPPASTANGGFVAPVLSPGGSKKIAQKSLPPLPGILSPGGSSLIATPGIWNSLFLQTPGIPQQSNQAQNSNQQTQQSLPQYIYNLQQQSTQNNSFNLSNLGALSPSTITLAQQQQQNQCKEYPNAQKSSSIQQNGIATQQQDANTTQSNQQQYQPMSSSMGQQLSTNSLQNGMMDSAQTQNKEANIIPAQQQQQLYNFLLNAKSSGLTPNESSLRTGLTPGPSNMFHSSLYSYLGIPSGSLTPSTGIFNNGNTPNKKPFSTGL</sequence>
<reference evidence="3" key="1">
    <citation type="journal article" date="2014" name="Microb. Cell Fact.">
        <title>Exploiting Issatchenkia orientalis SD108 for succinic acid production.</title>
        <authorList>
            <person name="Xiao H."/>
            <person name="Shao Z."/>
            <person name="Jiang Y."/>
            <person name="Dole S."/>
            <person name="Zhao H."/>
        </authorList>
    </citation>
    <scope>NUCLEOTIDE SEQUENCE [LARGE SCALE GENOMIC DNA]</scope>
    <source>
        <strain evidence="3">SD108</strain>
    </source>
</reference>
<feature type="compositionally biased region" description="Polar residues" evidence="1">
    <location>
        <begin position="1"/>
        <end position="21"/>
    </location>
</feature>
<gene>
    <name evidence="2" type="ORF">JL09_g3708</name>
</gene>
<proteinExistence type="predicted"/>
<feature type="region of interest" description="Disordered" evidence="1">
    <location>
        <begin position="1"/>
        <end position="22"/>
    </location>
</feature>